<gene>
    <name evidence="1" type="ORF">ATANTOWER_022291</name>
</gene>
<proteinExistence type="predicted"/>
<dbReference type="Proteomes" id="UP001345963">
    <property type="component" value="Unassembled WGS sequence"/>
</dbReference>
<evidence type="ECO:0000313" key="1">
    <source>
        <dbReference type="EMBL" id="MED6234100.1"/>
    </source>
</evidence>
<keyword evidence="2" id="KW-1185">Reference proteome</keyword>
<name>A0ABU7A942_9TELE</name>
<evidence type="ECO:0000313" key="2">
    <source>
        <dbReference type="Proteomes" id="UP001345963"/>
    </source>
</evidence>
<dbReference type="EMBL" id="JAHUTI010004851">
    <property type="protein sequence ID" value="MED6234100.1"/>
    <property type="molecule type" value="Genomic_DNA"/>
</dbReference>
<sequence>MVHNVGKIKPSVLKLLVSLFSSEDLRSFMIIHCDSRLTVCFKFRPLELLSLIFSACLLYTSRLTHQPGSFSMNSDFRTPHQDLHPSSVLFFDLEQNQLILP</sequence>
<accession>A0ABU7A942</accession>
<reference evidence="1 2" key="1">
    <citation type="submission" date="2021-07" db="EMBL/GenBank/DDBJ databases">
        <authorList>
            <person name="Palmer J.M."/>
        </authorList>
    </citation>
    <scope>NUCLEOTIDE SEQUENCE [LARGE SCALE GENOMIC DNA]</scope>
    <source>
        <strain evidence="1 2">AT_MEX2019</strain>
        <tissue evidence="1">Muscle</tissue>
    </source>
</reference>
<comment type="caution">
    <text evidence="1">The sequence shown here is derived from an EMBL/GenBank/DDBJ whole genome shotgun (WGS) entry which is preliminary data.</text>
</comment>
<protein>
    <submittedName>
        <fullName evidence="1">Uncharacterized protein</fullName>
    </submittedName>
</protein>
<organism evidence="1 2">
    <name type="scientific">Ataeniobius toweri</name>
    <dbReference type="NCBI Taxonomy" id="208326"/>
    <lineage>
        <taxon>Eukaryota</taxon>
        <taxon>Metazoa</taxon>
        <taxon>Chordata</taxon>
        <taxon>Craniata</taxon>
        <taxon>Vertebrata</taxon>
        <taxon>Euteleostomi</taxon>
        <taxon>Actinopterygii</taxon>
        <taxon>Neopterygii</taxon>
        <taxon>Teleostei</taxon>
        <taxon>Neoteleostei</taxon>
        <taxon>Acanthomorphata</taxon>
        <taxon>Ovalentaria</taxon>
        <taxon>Atherinomorphae</taxon>
        <taxon>Cyprinodontiformes</taxon>
        <taxon>Goodeidae</taxon>
        <taxon>Ataeniobius</taxon>
    </lineage>
</organism>